<keyword evidence="3" id="KW-0808">Transferase</keyword>
<accession>A0A0A0LQC7</accession>
<dbReference type="PANTHER" id="PTHR13301">
    <property type="entry name" value="X-BOX TRANSCRIPTION FACTOR-RELATED"/>
    <property type="match status" value="1"/>
</dbReference>
<dbReference type="Pfam" id="PF03552">
    <property type="entry name" value="Cellulose_synt"/>
    <property type="match status" value="1"/>
</dbReference>
<keyword evidence="10" id="KW-1185">Reference proteome</keyword>
<reference evidence="9 10" key="3">
    <citation type="journal article" date="2010" name="BMC Genomics">
        <title>Transcriptome sequencing and comparative analysis of cucumber flowers with different sex types.</title>
        <authorList>
            <person name="Guo S."/>
            <person name="Zheng Y."/>
            <person name="Joung J.G."/>
            <person name="Liu S."/>
            <person name="Zhang Z."/>
            <person name="Crasta O.R."/>
            <person name="Sobral B.W."/>
            <person name="Xu Y."/>
            <person name="Huang S."/>
            <person name="Fei Z."/>
        </authorList>
    </citation>
    <scope>NUCLEOTIDE SEQUENCE [LARGE SCALE GENOMIC DNA]</scope>
    <source>
        <strain evidence="10">cv. 9930</strain>
    </source>
</reference>
<evidence type="ECO:0000256" key="4">
    <source>
        <dbReference type="ARBA" id="ARBA00022692"/>
    </source>
</evidence>
<evidence type="ECO:0000313" key="10">
    <source>
        <dbReference type="Proteomes" id="UP000029981"/>
    </source>
</evidence>
<feature type="transmembrane region" description="Helical" evidence="8">
    <location>
        <begin position="21"/>
        <end position="42"/>
    </location>
</feature>
<feature type="transmembrane region" description="Helical" evidence="8">
    <location>
        <begin position="124"/>
        <end position="143"/>
    </location>
</feature>
<keyword evidence="7" id="KW-0961">Cell wall biogenesis/degradation</keyword>
<dbReference type="AlphaFoldDB" id="A0A0A0LQC7"/>
<dbReference type="EMBL" id="CM002923">
    <property type="protein sequence ID" value="KGN63229.1"/>
    <property type="molecule type" value="Genomic_DNA"/>
</dbReference>
<gene>
    <name evidence="9" type="ORF">Csa_2G416195</name>
</gene>
<evidence type="ECO:0000256" key="2">
    <source>
        <dbReference type="ARBA" id="ARBA00022676"/>
    </source>
</evidence>
<dbReference type="Proteomes" id="UP000029981">
    <property type="component" value="Chromosome 2"/>
</dbReference>
<sequence length="149" mass="16866">MGQSIRAYWNNQRMARIKTMCPYFFGVVGIVLKFLGLSEALFEVTKKGLITDDGEIDEGLFIFDDSPLFVPGTTVLMMQLTALLTSIWRRPTEPGGVGEVICSVWLILCFWPFLMGMFRKGRYGLPFSTICKSSILTLLFVYLSQKTNI</sequence>
<evidence type="ECO:0000256" key="5">
    <source>
        <dbReference type="ARBA" id="ARBA00022989"/>
    </source>
</evidence>
<dbReference type="GO" id="GO:0030244">
    <property type="term" value="P:cellulose biosynthetic process"/>
    <property type="evidence" value="ECO:0007669"/>
    <property type="project" value="InterPro"/>
</dbReference>
<evidence type="ECO:0000256" key="7">
    <source>
        <dbReference type="ARBA" id="ARBA00023316"/>
    </source>
</evidence>
<feature type="transmembrane region" description="Helical" evidence="8">
    <location>
        <begin position="68"/>
        <end position="88"/>
    </location>
</feature>
<evidence type="ECO:0000256" key="3">
    <source>
        <dbReference type="ARBA" id="ARBA00022679"/>
    </source>
</evidence>
<evidence type="ECO:0000256" key="8">
    <source>
        <dbReference type="SAM" id="Phobius"/>
    </source>
</evidence>
<dbReference type="Gramene" id="KGN63229">
    <property type="protein sequence ID" value="KGN63229"/>
    <property type="gene ID" value="Csa_2G416195"/>
</dbReference>
<dbReference type="GO" id="GO:0012505">
    <property type="term" value="C:endomembrane system"/>
    <property type="evidence" value="ECO:0007669"/>
    <property type="project" value="UniProtKB-SubCell"/>
</dbReference>
<keyword evidence="4 8" id="KW-0812">Transmembrane</keyword>
<reference evidence="9 10" key="4">
    <citation type="journal article" date="2011" name="BMC Genomics">
        <title>RNA-Seq improves annotation of protein-coding genes in the cucumber genome.</title>
        <authorList>
            <person name="Li Z."/>
            <person name="Zhang Z."/>
            <person name="Yan P."/>
            <person name="Huang S."/>
            <person name="Fei Z."/>
            <person name="Lin K."/>
        </authorList>
    </citation>
    <scope>NUCLEOTIDE SEQUENCE [LARGE SCALE GENOMIC DNA]</scope>
    <source>
        <strain evidence="10">cv. 9930</strain>
    </source>
</reference>
<dbReference type="STRING" id="3659.A0A0A0LQC7"/>
<dbReference type="InterPro" id="IPR005150">
    <property type="entry name" value="Cellulose_synth"/>
</dbReference>
<keyword evidence="2" id="KW-0328">Glycosyltransferase</keyword>
<dbReference type="OMA" id="YHNIVIN"/>
<proteinExistence type="predicted"/>
<organism evidence="9 10">
    <name type="scientific">Cucumis sativus</name>
    <name type="common">Cucumber</name>
    <dbReference type="NCBI Taxonomy" id="3659"/>
    <lineage>
        <taxon>Eukaryota</taxon>
        <taxon>Viridiplantae</taxon>
        <taxon>Streptophyta</taxon>
        <taxon>Embryophyta</taxon>
        <taxon>Tracheophyta</taxon>
        <taxon>Spermatophyta</taxon>
        <taxon>Magnoliopsida</taxon>
        <taxon>eudicotyledons</taxon>
        <taxon>Gunneridae</taxon>
        <taxon>Pentapetalae</taxon>
        <taxon>rosids</taxon>
        <taxon>fabids</taxon>
        <taxon>Cucurbitales</taxon>
        <taxon>Cucurbitaceae</taxon>
        <taxon>Benincaseae</taxon>
        <taxon>Cucumis</taxon>
    </lineage>
</organism>
<evidence type="ECO:0000313" key="9">
    <source>
        <dbReference type="EMBL" id="KGN63229.1"/>
    </source>
</evidence>
<reference evidence="9 10" key="1">
    <citation type="journal article" date="2009" name="Nat. Genet.">
        <title>The genome of the cucumber, Cucumis sativus L.</title>
        <authorList>
            <person name="Huang S."/>
            <person name="Li R."/>
            <person name="Zhang Z."/>
            <person name="Li L."/>
            <person name="Gu X."/>
            <person name="Fan W."/>
            <person name="Lucas W.J."/>
            <person name="Wang X."/>
            <person name="Xie B."/>
            <person name="Ni P."/>
            <person name="Ren Y."/>
            <person name="Zhu H."/>
            <person name="Li J."/>
            <person name="Lin K."/>
            <person name="Jin W."/>
            <person name="Fei Z."/>
            <person name="Li G."/>
            <person name="Staub J."/>
            <person name="Kilian A."/>
            <person name="van der Vossen E.A."/>
            <person name="Wu Y."/>
            <person name="Guo J."/>
            <person name="He J."/>
            <person name="Jia Z."/>
            <person name="Ren Y."/>
            <person name="Tian G."/>
            <person name="Lu Y."/>
            <person name="Ruan J."/>
            <person name="Qian W."/>
            <person name="Wang M."/>
            <person name="Huang Q."/>
            <person name="Li B."/>
            <person name="Xuan Z."/>
            <person name="Cao J."/>
            <person name="Asan"/>
            <person name="Wu Z."/>
            <person name="Zhang J."/>
            <person name="Cai Q."/>
            <person name="Bai Y."/>
            <person name="Zhao B."/>
            <person name="Han Y."/>
            <person name="Li Y."/>
            <person name="Li X."/>
            <person name="Wang S."/>
            <person name="Shi Q."/>
            <person name="Liu S."/>
            <person name="Cho W.K."/>
            <person name="Kim J.Y."/>
            <person name="Xu Y."/>
            <person name="Heller-Uszynska K."/>
            <person name="Miao H."/>
            <person name="Cheng Z."/>
            <person name="Zhang S."/>
            <person name="Wu J."/>
            <person name="Yang Y."/>
            <person name="Kang H."/>
            <person name="Li M."/>
            <person name="Liang H."/>
            <person name="Ren X."/>
            <person name="Shi Z."/>
            <person name="Wen M."/>
            <person name="Jian M."/>
            <person name="Yang H."/>
            <person name="Zhang G."/>
            <person name="Yang Z."/>
            <person name="Chen R."/>
            <person name="Liu S."/>
            <person name="Li J."/>
            <person name="Ma L."/>
            <person name="Liu H."/>
            <person name="Zhou Y."/>
            <person name="Zhao J."/>
            <person name="Fang X."/>
            <person name="Li G."/>
            <person name="Fang L."/>
            <person name="Li Y."/>
            <person name="Liu D."/>
            <person name="Zheng H."/>
            <person name="Zhang Y."/>
            <person name="Qin N."/>
            <person name="Li Z."/>
            <person name="Yang G."/>
            <person name="Yang S."/>
            <person name="Bolund L."/>
            <person name="Kristiansen K."/>
            <person name="Zheng H."/>
            <person name="Li S."/>
            <person name="Zhang X."/>
            <person name="Yang H."/>
            <person name="Wang J."/>
            <person name="Sun R."/>
            <person name="Zhang B."/>
            <person name="Jiang S."/>
            <person name="Wang J."/>
            <person name="Du Y."/>
            <person name="Li S."/>
        </authorList>
    </citation>
    <scope>NUCLEOTIDE SEQUENCE [LARGE SCALE GENOMIC DNA]</scope>
    <source>
        <strain evidence="10">cv. 9930</strain>
    </source>
</reference>
<dbReference type="GO" id="GO:0016760">
    <property type="term" value="F:cellulose synthase (UDP-forming) activity"/>
    <property type="evidence" value="ECO:0007669"/>
    <property type="project" value="InterPro"/>
</dbReference>
<evidence type="ECO:0000256" key="1">
    <source>
        <dbReference type="ARBA" id="ARBA00004308"/>
    </source>
</evidence>
<feature type="transmembrane region" description="Helical" evidence="8">
    <location>
        <begin position="100"/>
        <end position="118"/>
    </location>
</feature>
<keyword evidence="5 8" id="KW-1133">Transmembrane helix</keyword>
<name>A0A0A0LQC7_CUCSA</name>
<dbReference type="GO" id="GO:0016020">
    <property type="term" value="C:membrane"/>
    <property type="evidence" value="ECO:0007669"/>
    <property type="project" value="InterPro"/>
</dbReference>
<evidence type="ECO:0000256" key="6">
    <source>
        <dbReference type="ARBA" id="ARBA00023136"/>
    </source>
</evidence>
<comment type="subcellular location">
    <subcellularLocation>
        <location evidence="1">Endomembrane system</location>
    </subcellularLocation>
</comment>
<dbReference type="GO" id="GO:0071555">
    <property type="term" value="P:cell wall organization"/>
    <property type="evidence" value="ECO:0007669"/>
    <property type="project" value="UniProtKB-KW"/>
</dbReference>
<keyword evidence="6 8" id="KW-0472">Membrane</keyword>
<protein>
    <submittedName>
        <fullName evidence="9">Uncharacterized protein</fullName>
    </submittedName>
</protein>
<reference evidence="9 10" key="2">
    <citation type="journal article" date="2009" name="PLoS ONE">
        <title>An integrated genetic and cytogenetic map of the cucumber genome.</title>
        <authorList>
            <person name="Ren Y."/>
            <person name="Zhang Z."/>
            <person name="Liu J."/>
            <person name="Staub J.E."/>
            <person name="Han Y."/>
            <person name="Cheng Z."/>
            <person name="Li X."/>
            <person name="Lu J."/>
            <person name="Miao H."/>
            <person name="Kang H."/>
            <person name="Xie B."/>
            <person name="Gu X."/>
            <person name="Wang X."/>
            <person name="Du Y."/>
            <person name="Jin W."/>
            <person name="Huang S."/>
        </authorList>
    </citation>
    <scope>NUCLEOTIDE SEQUENCE [LARGE SCALE GENOMIC DNA]</scope>
    <source>
        <strain evidence="10">cv. 9930</strain>
    </source>
</reference>